<dbReference type="GeneID" id="108900127"/>
<dbReference type="Proteomes" id="UP000694890">
    <property type="component" value="Linkage group LG5"/>
</dbReference>
<dbReference type="Proteomes" id="UP000314980">
    <property type="component" value="Unassembled WGS sequence"/>
</dbReference>
<dbReference type="NCBIfam" id="TIGR00231">
    <property type="entry name" value="small_GTP"/>
    <property type="match status" value="1"/>
</dbReference>
<organism evidence="8 9">
    <name type="scientific">Lates calcarifer</name>
    <name type="common">Barramundi</name>
    <name type="synonym">Holocentrus calcarifer</name>
    <dbReference type="NCBI Taxonomy" id="8187"/>
    <lineage>
        <taxon>Eukaryota</taxon>
        <taxon>Metazoa</taxon>
        <taxon>Chordata</taxon>
        <taxon>Craniata</taxon>
        <taxon>Vertebrata</taxon>
        <taxon>Euteleostomi</taxon>
        <taxon>Actinopterygii</taxon>
        <taxon>Neopterygii</taxon>
        <taxon>Teleostei</taxon>
        <taxon>Neoteleostei</taxon>
        <taxon>Acanthomorphata</taxon>
        <taxon>Carangaria</taxon>
        <taxon>Carangaria incertae sedis</taxon>
        <taxon>Centropomidae</taxon>
        <taxon>Lates</taxon>
    </lineage>
</organism>
<dbReference type="PANTHER" id="PTHR47978">
    <property type="match status" value="1"/>
</dbReference>
<reference evidence="9" key="1">
    <citation type="submission" date="2015-09" db="EMBL/GenBank/DDBJ databases">
        <authorList>
            <person name="Sai Rama Sridatta P."/>
        </authorList>
    </citation>
    <scope>NUCLEOTIDE SEQUENCE [LARGE SCALE GENOMIC DNA]</scope>
</reference>
<dbReference type="Gene3D" id="3.40.50.300">
    <property type="entry name" value="P-loop containing nucleotide triphosphate hydrolases"/>
    <property type="match status" value="1"/>
</dbReference>
<accession>A0A4W6DG96</accession>
<dbReference type="AlphaFoldDB" id="A0A4W6DG96"/>
<keyword evidence="3" id="KW-0342">GTP-binding</keyword>
<dbReference type="GO" id="GO:0003924">
    <property type="term" value="F:GTPase activity"/>
    <property type="evidence" value="ECO:0007669"/>
    <property type="project" value="InterPro"/>
</dbReference>
<dbReference type="KEGG" id="lcf:108900127"/>
<gene>
    <name evidence="8 10" type="primary">LOC108900127</name>
</gene>
<dbReference type="PROSITE" id="PS51421">
    <property type="entry name" value="RAS"/>
    <property type="match status" value="1"/>
</dbReference>
<dbReference type="GO" id="GO:0005525">
    <property type="term" value="F:GTP binding"/>
    <property type="evidence" value="ECO:0007669"/>
    <property type="project" value="UniProtKB-KW"/>
</dbReference>
<evidence type="ECO:0000313" key="9">
    <source>
        <dbReference type="Proteomes" id="UP000314980"/>
    </source>
</evidence>
<evidence type="ECO:0000256" key="2">
    <source>
        <dbReference type="ARBA" id="ARBA00022741"/>
    </source>
</evidence>
<dbReference type="SUPFAM" id="SSF52540">
    <property type="entry name" value="P-loop containing nucleoside triphosphate hydrolases"/>
    <property type="match status" value="1"/>
</dbReference>
<evidence type="ECO:0000256" key="6">
    <source>
        <dbReference type="ARBA" id="ARBA00023289"/>
    </source>
</evidence>
<dbReference type="InParanoid" id="A0A4W6DG96"/>
<dbReference type="CDD" id="cd04115">
    <property type="entry name" value="Rab33B_Rab33A"/>
    <property type="match status" value="1"/>
</dbReference>
<dbReference type="InterPro" id="IPR005225">
    <property type="entry name" value="Small_GTP-bd"/>
</dbReference>
<keyword evidence="2" id="KW-0547">Nucleotide-binding</keyword>
<dbReference type="Pfam" id="PF00071">
    <property type="entry name" value="Ras"/>
    <property type="match status" value="1"/>
</dbReference>
<dbReference type="InterPro" id="IPR027417">
    <property type="entry name" value="P-loop_NTPase"/>
</dbReference>
<dbReference type="InterPro" id="IPR041822">
    <property type="entry name" value="Rab33A/B"/>
</dbReference>
<dbReference type="SMART" id="SM00176">
    <property type="entry name" value="RAN"/>
    <property type="match status" value="1"/>
</dbReference>
<dbReference type="SMART" id="SM00173">
    <property type="entry name" value="RAS"/>
    <property type="match status" value="1"/>
</dbReference>
<name>A0A4W6DG96_LATCA</name>
<dbReference type="PRINTS" id="PR00449">
    <property type="entry name" value="RASTRNSFRMNG"/>
</dbReference>
<comment type="similarity">
    <text evidence="1">Belongs to the small GTPase superfamily. Rab family.</text>
</comment>
<keyword evidence="5" id="KW-0449">Lipoprotein</keyword>
<evidence type="ECO:0000256" key="3">
    <source>
        <dbReference type="ARBA" id="ARBA00023134"/>
    </source>
</evidence>
<dbReference type="GO" id="GO:0032482">
    <property type="term" value="P:Rab protein signal transduction"/>
    <property type="evidence" value="ECO:0007669"/>
    <property type="project" value="InterPro"/>
</dbReference>
<reference evidence="8" key="3">
    <citation type="submission" date="2025-05" db="UniProtKB">
        <authorList>
            <consortium name="Ensembl"/>
        </authorList>
    </citation>
    <scope>IDENTIFICATION</scope>
</reference>
<evidence type="ECO:0000256" key="5">
    <source>
        <dbReference type="ARBA" id="ARBA00023288"/>
    </source>
</evidence>
<dbReference type="RefSeq" id="XP_018556501.1">
    <property type="nucleotide sequence ID" value="XM_018700985.2"/>
</dbReference>
<reference evidence="10" key="2">
    <citation type="submission" date="2025-04" db="UniProtKB">
        <authorList>
            <consortium name="RefSeq"/>
        </authorList>
    </citation>
    <scope>IDENTIFICATION</scope>
    <source>
        <tissue evidence="10">Brain</tissue>
    </source>
</reference>
<dbReference type="GeneTree" id="ENSGT00940000157090"/>
<sequence>MPARDLINPPPSDSSHHYAVRRNAAHSHSSDSRSSTLCRVYWELAVGKLARLLQQNACFSEKSRHIIVYTCGCASLKTSREVLAFCLRQNSLRTACAMDSSLEFSSSLGSVSSLLTRCRTFKVLVIGDSGVGKTCLTHRLCAGQFPSRVEATIGVDFRERLLDIDGERIKLQLWDTAGQERFRKSMVQHYYRNVHAVLFVYDVTCPASFSGLIAWIEECRRNSLGQEIPRFLVGNKSDLRDSSRTSGQVCQERAMSFAKAHGMMFFETSAKNLQMKRVNGQRGDREVSYQQDKVEDIIIAVGAKLKRQKKPSATTALTHSGSFKLLNKKKTEKEQWTCC</sequence>
<dbReference type="SMART" id="SM00175">
    <property type="entry name" value="RAB"/>
    <property type="match status" value="1"/>
</dbReference>
<keyword evidence="6" id="KW-0636">Prenylation</keyword>
<dbReference type="STRING" id="8187.ENSLCAP00010023939"/>
<dbReference type="FunFam" id="3.40.50.300:FF:002685">
    <property type="entry name" value="RAB33A, member RAS oncogene family"/>
    <property type="match status" value="1"/>
</dbReference>
<evidence type="ECO:0000256" key="7">
    <source>
        <dbReference type="ARBA" id="ARBA00037868"/>
    </source>
</evidence>
<proteinExistence type="inferred from homology"/>
<evidence type="ECO:0000256" key="4">
    <source>
        <dbReference type="ARBA" id="ARBA00023136"/>
    </source>
</evidence>
<dbReference type="Ensembl" id="ENSLCAT00010024461.1">
    <property type="protein sequence ID" value="ENSLCAP00010023939.1"/>
    <property type="gene ID" value="ENSLCAG00010011240.1"/>
</dbReference>
<evidence type="ECO:0000313" key="10">
    <source>
        <dbReference type="RefSeq" id="XP_018556501.1"/>
    </source>
</evidence>
<dbReference type="InterPro" id="IPR001806">
    <property type="entry name" value="Small_GTPase"/>
</dbReference>
<dbReference type="OrthoDB" id="10006973at2759"/>
<keyword evidence="9" id="KW-1185">Reference proteome</keyword>
<evidence type="ECO:0000313" key="8">
    <source>
        <dbReference type="Ensembl" id="ENSLCAP00010023939.1"/>
    </source>
</evidence>
<comment type="subcellular location">
    <subcellularLocation>
        <location evidence="7">Endomembrane system</location>
        <topology evidence="7">Lipid-anchor</topology>
    </subcellularLocation>
</comment>
<dbReference type="GO" id="GO:0012505">
    <property type="term" value="C:endomembrane system"/>
    <property type="evidence" value="ECO:0007669"/>
    <property type="project" value="UniProtKB-SubCell"/>
</dbReference>
<keyword evidence="4" id="KW-0472">Membrane</keyword>
<evidence type="ECO:0000256" key="1">
    <source>
        <dbReference type="ARBA" id="ARBA00006270"/>
    </source>
</evidence>
<dbReference type="SMART" id="SM00174">
    <property type="entry name" value="RHO"/>
    <property type="match status" value="1"/>
</dbReference>
<protein>
    <submittedName>
        <fullName evidence="10">Ras-related protein Rab-33B</fullName>
    </submittedName>
</protein>
<dbReference type="PROSITE" id="PS51419">
    <property type="entry name" value="RAB"/>
    <property type="match status" value="1"/>
</dbReference>